<dbReference type="Pfam" id="PF00459">
    <property type="entry name" value="Inositol_P"/>
    <property type="match status" value="1"/>
</dbReference>
<name>A0ABZ2G5B8_9SPHN</name>
<comment type="similarity">
    <text evidence="1">Belongs to the inositol monophosphatase superfamily.</text>
</comment>
<dbReference type="PANTHER" id="PTHR20854:SF4">
    <property type="entry name" value="INOSITOL-1-MONOPHOSPHATASE-RELATED"/>
    <property type="match status" value="1"/>
</dbReference>
<organism evidence="2 3">
    <name type="scientific">Sphingomonas kaistensis</name>
    <dbReference type="NCBI Taxonomy" id="298708"/>
    <lineage>
        <taxon>Bacteria</taxon>
        <taxon>Pseudomonadati</taxon>
        <taxon>Pseudomonadota</taxon>
        <taxon>Alphaproteobacteria</taxon>
        <taxon>Sphingomonadales</taxon>
        <taxon>Sphingomonadaceae</taxon>
        <taxon>Sphingomonas</taxon>
    </lineage>
</organism>
<dbReference type="PRINTS" id="PR00377">
    <property type="entry name" value="IMPHPHTASES"/>
</dbReference>
<keyword evidence="3" id="KW-1185">Reference proteome</keyword>
<dbReference type="Gene3D" id="3.40.190.80">
    <property type="match status" value="1"/>
</dbReference>
<dbReference type="PANTHER" id="PTHR20854">
    <property type="entry name" value="INOSITOL MONOPHOSPHATASE"/>
    <property type="match status" value="1"/>
</dbReference>
<evidence type="ECO:0000256" key="1">
    <source>
        <dbReference type="ARBA" id="ARBA00009759"/>
    </source>
</evidence>
<dbReference type="EMBL" id="CP145607">
    <property type="protein sequence ID" value="WWM71714.1"/>
    <property type="molecule type" value="Genomic_DNA"/>
</dbReference>
<evidence type="ECO:0000313" key="3">
    <source>
        <dbReference type="Proteomes" id="UP001382935"/>
    </source>
</evidence>
<dbReference type="Proteomes" id="UP001382935">
    <property type="component" value="Chromosome"/>
</dbReference>
<dbReference type="SUPFAM" id="SSF56655">
    <property type="entry name" value="Carbohydrate phosphatase"/>
    <property type="match status" value="1"/>
</dbReference>
<reference evidence="2 3" key="1">
    <citation type="submission" date="2024-02" db="EMBL/GenBank/DDBJ databases">
        <title>Full genome sequence of Sphingomonas kaistensis.</title>
        <authorList>
            <person name="Poletto B.L."/>
            <person name="Silva G."/>
            <person name="Galante D."/>
            <person name="Campos K.R."/>
            <person name="Santos M.B.N."/>
            <person name="Sacchi C.T."/>
        </authorList>
    </citation>
    <scope>NUCLEOTIDE SEQUENCE [LARGE SCALE GENOMIC DNA]</scope>
    <source>
        <strain evidence="2 3">MA4R</strain>
    </source>
</reference>
<dbReference type="Gene3D" id="3.30.540.10">
    <property type="entry name" value="Fructose-1,6-Bisphosphatase, subunit A, domain 1"/>
    <property type="match status" value="1"/>
</dbReference>
<dbReference type="InterPro" id="IPR000760">
    <property type="entry name" value="Inositol_monophosphatase-like"/>
</dbReference>
<proteinExistence type="inferred from homology"/>
<dbReference type="RefSeq" id="WP_338505340.1">
    <property type="nucleotide sequence ID" value="NZ_CP145607.1"/>
</dbReference>
<protein>
    <submittedName>
        <fullName evidence="2">Inositol monophosphatase family protein</fullName>
    </submittedName>
</protein>
<gene>
    <name evidence="2" type="ORF">V6R86_13810</name>
</gene>
<evidence type="ECO:0000313" key="2">
    <source>
        <dbReference type="EMBL" id="WWM71714.1"/>
    </source>
</evidence>
<accession>A0ABZ2G5B8</accession>
<sequence>MPDLLPFLHQLSATARGVTLGAAVPGADNKAGEGGYDPVTELDRGAERALRAAIEAAFPDDGIEGEEYGLVRPDARRRWLLDPVDGTRALICGLPSWTTLVALLEDGEPVAGFIDAPALDELMIGLPGRTTLNGEEVRVSGCTNLADARLSSTDPYLFDGAEAEAFERVRRAARLTRFGYDALAYARLAAGHLDLVIENKLHRHDWAALVPVVRGAGGVIGDWHGGSDFEPGSIVAAASSKLYEAAVALLQGTSRTSSPSN</sequence>